<evidence type="ECO:0000313" key="2">
    <source>
        <dbReference type="Proteomes" id="UP000266234"/>
    </source>
</evidence>
<comment type="caution">
    <text evidence="1">The sequence shown here is derived from an EMBL/GenBank/DDBJ whole genome shotgun (WGS) entry which is preliminary data.</text>
</comment>
<keyword evidence="2" id="KW-1185">Reference proteome</keyword>
<sequence length="627" mass="71797">MDTTYSFRWATYCCFCLFEFHDGEKVIRPLHPSELYADGPPPSSRTVLFEYKTPVFDPQDERCVPPRIWRRYREVVPVTHPSCHQDWPQLYMKRLWNLVRYDFQPPLADASRRRCILAKQVGNPTKPALQEQARLGLKTLLSSKPSTQWEVEGRSGIICFVVTACQPIWATSMMFEGIRYITCLSNKQESQDFRQVSTDKNGLPDKISFASNHLGIIAIVFGDTVLSKQERLGVWWSCFRPNAKHCFLKAYTDGFKIRDLRLVESQYVDGIPPIRWSILPPEPKAASVVNLDDRAYSTPYFKLLDCGNPGITGYSTCMIDGDLVDLHCNYEGEDLSFYRKGGGDRLHAVWLYFPIQEGERIFEVWRQRKKPHFCRDIPILRTNKGRVFVLGTQTNKPGVSIEYDRLTSFPNAKHARFWFSYREGCVDYLAFDTEDRRQDKNEQNRLLQGPFALCSSGVANQFFATTASLEDVVQVAPCKSWAPGSTGIVGLVFTYSDGHREAVGQIRLDHLLSPIKVVPTGDMWLGVRELSYGCVIEKLRLIHSNGRTIYGGNTSEAGLRWCRVSWLGRLDWDFWHGRCFISHYAEPVSGEHVSKILEAQGGREWEVEMEMLDRPPTLPSRPSSLPT</sequence>
<protein>
    <submittedName>
        <fullName evidence="1">Uncharacterized protein</fullName>
    </submittedName>
</protein>
<reference evidence="1 2" key="1">
    <citation type="journal article" date="2018" name="PLoS Pathog.">
        <title>Evolution of structural diversity of trichothecenes, a family of toxins produced by plant pathogenic and entomopathogenic fungi.</title>
        <authorList>
            <person name="Proctor R.H."/>
            <person name="McCormick S.P."/>
            <person name="Kim H.S."/>
            <person name="Cardoza R.E."/>
            <person name="Stanley A.M."/>
            <person name="Lindo L."/>
            <person name="Kelly A."/>
            <person name="Brown D.W."/>
            <person name="Lee T."/>
            <person name="Vaughan M.M."/>
            <person name="Alexander N.J."/>
            <person name="Busman M."/>
            <person name="Gutierrez S."/>
        </authorList>
    </citation>
    <scope>NUCLEOTIDE SEQUENCE [LARGE SCALE GENOMIC DNA]</scope>
    <source>
        <strain evidence="1 2">NRRL 20695</strain>
    </source>
</reference>
<gene>
    <name evidence="1" type="ORF">FLONG3_9567</name>
</gene>
<dbReference type="AlphaFoldDB" id="A0A395RW52"/>
<organism evidence="1 2">
    <name type="scientific">Fusarium longipes</name>
    <dbReference type="NCBI Taxonomy" id="694270"/>
    <lineage>
        <taxon>Eukaryota</taxon>
        <taxon>Fungi</taxon>
        <taxon>Dikarya</taxon>
        <taxon>Ascomycota</taxon>
        <taxon>Pezizomycotina</taxon>
        <taxon>Sordariomycetes</taxon>
        <taxon>Hypocreomycetidae</taxon>
        <taxon>Hypocreales</taxon>
        <taxon>Nectriaceae</taxon>
        <taxon>Fusarium</taxon>
    </lineage>
</organism>
<dbReference type="STRING" id="694270.A0A395RW52"/>
<proteinExistence type="predicted"/>
<accession>A0A395RW52</accession>
<dbReference type="EMBL" id="PXOG01000253">
    <property type="protein sequence ID" value="RGP64380.1"/>
    <property type="molecule type" value="Genomic_DNA"/>
</dbReference>
<dbReference type="Proteomes" id="UP000266234">
    <property type="component" value="Unassembled WGS sequence"/>
</dbReference>
<dbReference type="OrthoDB" id="5153231at2759"/>
<evidence type="ECO:0000313" key="1">
    <source>
        <dbReference type="EMBL" id="RGP64380.1"/>
    </source>
</evidence>
<name>A0A395RW52_9HYPO</name>